<accession>A0AC61PJK5</accession>
<keyword evidence="2" id="KW-1185">Reference proteome</keyword>
<protein>
    <submittedName>
        <fullName evidence="1">Threonine synthase</fullName>
    </submittedName>
</protein>
<name>A0AC61PJK5_9FIRM</name>
<gene>
    <name evidence="1" type="ORF">SAMN06297397_0997</name>
</gene>
<evidence type="ECO:0000313" key="2">
    <source>
        <dbReference type="Proteomes" id="UP000192328"/>
    </source>
</evidence>
<reference evidence="1" key="1">
    <citation type="submission" date="2017-04" db="EMBL/GenBank/DDBJ databases">
        <authorList>
            <person name="Varghese N."/>
            <person name="Submissions S."/>
        </authorList>
    </citation>
    <scope>NUCLEOTIDE SEQUENCE</scope>
    <source>
        <strain evidence="1">WTE2008</strain>
    </source>
</reference>
<dbReference type="EMBL" id="FWXZ01000002">
    <property type="protein sequence ID" value="SMC48523.1"/>
    <property type="molecule type" value="Genomic_DNA"/>
</dbReference>
<comment type="caution">
    <text evidence="1">The sequence shown here is derived from an EMBL/GenBank/DDBJ whole genome shotgun (WGS) entry which is preliminary data.</text>
</comment>
<sequence length="498" mass="54874">MSFFSTRGESCVTASQAILHGLAPDGGLYVPAMFPTVPMQRISTFCEMDYAARAVSILKRYLEDFSIPEIEEAVRAAYSTERFDTPEIAPVTQIDDSTWVLELFHGPTLAFKDMALQLLPHLTRLSALKNGEKREISILVATSGDTGKAALEGFRDVPGTSCTVFYPLDGVSDVQKLQMVTTGGNNTHVIAVKGNFDDAQTGVKELFSSQDFIRQMEKRGKILSSANSINFGRLVPQIVYYFSAYADLVNKHAIAPGEAVNFCVPTGNFGDILAGYYARNMGLPVNKLICASNRNNVLTDFFGSGIYSTHRTFFKTLSPSMDILVSSNLERLLYEATDRDGALVKTWMEQLKECGSYSIGEQRRDWLADVFWADCADNKDTVAEIGKRFREDHYLMDPHTAVGAYVLRQYRLKTNDATPTILLSTASPYKFAADVLRGVAGAEAAEGKDAFTCSEELEKLSGIPMPAQVRALKDLPVRHTAVCERNAMGEAVIKAFEL</sequence>
<evidence type="ECO:0000313" key="1">
    <source>
        <dbReference type="EMBL" id="SMC48523.1"/>
    </source>
</evidence>
<dbReference type="Proteomes" id="UP000192328">
    <property type="component" value="Unassembled WGS sequence"/>
</dbReference>
<organism evidence="1 2">
    <name type="scientific">Aristaeella lactis</name>
    <dbReference type="NCBI Taxonomy" id="3046383"/>
    <lineage>
        <taxon>Bacteria</taxon>
        <taxon>Bacillati</taxon>
        <taxon>Bacillota</taxon>
        <taxon>Clostridia</taxon>
        <taxon>Eubacteriales</taxon>
        <taxon>Aristaeellaceae</taxon>
        <taxon>Aristaeella</taxon>
    </lineage>
</organism>
<proteinExistence type="predicted"/>